<comment type="caution">
    <text evidence="5">The sequence shown here is derived from an EMBL/GenBank/DDBJ whole genome shotgun (WGS) entry which is preliminary data.</text>
</comment>
<dbReference type="InterPro" id="IPR012341">
    <property type="entry name" value="6hp_glycosidase-like_sf"/>
</dbReference>
<evidence type="ECO:0000259" key="3">
    <source>
        <dbReference type="Pfam" id="PF12215"/>
    </source>
</evidence>
<gene>
    <name evidence="5" type="ORF">CJN711_LOCUS22691</name>
</gene>
<evidence type="ECO:0000259" key="4">
    <source>
        <dbReference type="Pfam" id="PF14295"/>
    </source>
</evidence>
<dbReference type="AlphaFoldDB" id="A0A815LZW2"/>
<dbReference type="Pfam" id="PF04685">
    <property type="entry name" value="DUF608"/>
    <property type="match status" value="1"/>
</dbReference>
<dbReference type="Proteomes" id="UP000663855">
    <property type="component" value="Unassembled WGS sequence"/>
</dbReference>
<dbReference type="InterPro" id="IPR006775">
    <property type="entry name" value="GH116_catalytic"/>
</dbReference>
<protein>
    <recommendedName>
        <fullName evidence="7">Apple domain-containing protein</fullName>
    </recommendedName>
</protein>
<organism evidence="5 6">
    <name type="scientific">Rotaria magnacalcarata</name>
    <dbReference type="NCBI Taxonomy" id="392030"/>
    <lineage>
        <taxon>Eukaryota</taxon>
        <taxon>Metazoa</taxon>
        <taxon>Spiralia</taxon>
        <taxon>Gnathifera</taxon>
        <taxon>Rotifera</taxon>
        <taxon>Eurotatoria</taxon>
        <taxon>Bdelloidea</taxon>
        <taxon>Philodinida</taxon>
        <taxon>Philodinidae</taxon>
        <taxon>Rotaria</taxon>
    </lineage>
</organism>
<dbReference type="Gene3D" id="1.50.10.10">
    <property type="match status" value="1"/>
</dbReference>
<evidence type="ECO:0000313" key="6">
    <source>
        <dbReference type="Proteomes" id="UP000663855"/>
    </source>
</evidence>
<sequence>MLSIHSIILASIFIPIISCQTIYELLDSFRFLNEGTISSSDIYEYQYEFSAYTEPENVRFLNEGTISSSDIYEYQYEFSAYTEPENVTREKFAWVEESVRPYLYQTDPTEPLQCNSYPLLSGTDLPGADFLSIIPSSADASHCVTLCCTYMSCVAWSYASLAPADFNGCKKQQPCCYLKAYIPASSHNPNIISAIMNRTYPYNHPPTGLRSAVPLGGITTGSIELRGDGTFHEWTVENQSPAAAAKFGVVDDALLAIRLKNLETNENHTRLIRTHPNHYFKGIDTIKYHGSYPVSKLELIDSTLIANMDLYAYSTLKVGDLNRSMTPAIIFSLNIENPNDYSISVDFMFNVPLSVQIDQTRLSKNVIQQITSNTYAECLSFCDRNNLCVSWNWFITDNQNTCLLYSDIGNNVYLNGHVSGVRGQWTYNQTGPLVLNRPGKMAANGQYLLWPFLSSDQTMTATIDNDINNLLSNFSTNGGWFQQTEIQGSAAANGAVSISTKLQPGEKKTVSILFAWYFPHHYWLDLPLDNYYSLLFNNVTDVGQSIGIDKTDSQLKIIVKDILTLHNIYFNSSLPDYLVDSLINSVSHMRSAMYFSNGDWRQWEAYDCNDVDSVHNDHQRHIPYILYFPETEKIKMYTWAKYQQADGMIQETFSVGCMGDTAPYDQHGGRNMGDVTTIFILETLELYRWTNDFTFLKDMYPHVVAGIQWQLSVSTQLGLPEHLECTYDIPNMSQYPTTTFNSFMHLAALRACMELSYIMNDTVTYGKCSKSFIIAIKQINQLLWYNDSIDTGYFLAYTGGQGEKAIFTDALYGQVLAFTYGLGPLYNISIMKKHLESEVRLADTPYGLRMLTGREPLTNPQDNAIWMGASQDWSVLNLWFDMDFNSALIQSEKGLNNVRLTLNDQWNIHGLYAADGYGIGGKPWITSHYGFHMVLWHLPFAIAGQYTDLSRGILLFSPKLRSPFTLPALIPNTLGSISATPLLNGQSSYTFSLTVGSLSLNILAINNVKYPGSINLTAGQSVQWIG</sequence>
<reference evidence="5" key="1">
    <citation type="submission" date="2021-02" db="EMBL/GenBank/DDBJ databases">
        <authorList>
            <person name="Nowell W R."/>
        </authorList>
    </citation>
    <scope>NUCLEOTIDE SEQUENCE</scope>
</reference>
<feature type="signal peptide" evidence="1">
    <location>
        <begin position="1"/>
        <end position="19"/>
    </location>
</feature>
<keyword evidence="1" id="KW-0732">Signal</keyword>
<feature type="domain" description="Glycosyl-hydrolase family 116 catalytic region" evidence="2">
    <location>
        <begin position="671"/>
        <end position="837"/>
    </location>
</feature>
<dbReference type="GO" id="GO:0005975">
    <property type="term" value="P:carbohydrate metabolic process"/>
    <property type="evidence" value="ECO:0007669"/>
    <property type="project" value="InterPro"/>
</dbReference>
<proteinExistence type="predicted"/>
<name>A0A815LZW2_9BILA</name>
<dbReference type="InterPro" id="IPR003609">
    <property type="entry name" value="Pan_app"/>
</dbReference>
<dbReference type="Gene3D" id="3.50.4.10">
    <property type="entry name" value="Hepatocyte Growth Factor"/>
    <property type="match status" value="2"/>
</dbReference>
<evidence type="ECO:0000313" key="5">
    <source>
        <dbReference type="EMBL" id="CAF1414787.1"/>
    </source>
</evidence>
<dbReference type="SUPFAM" id="SSF48208">
    <property type="entry name" value="Six-hairpin glycosidases"/>
    <property type="match status" value="1"/>
</dbReference>
<evidence type="ECO:0000259" key="2">
    <source>
        <dbReference type="Pfam" id="PF04685"/>
    </source>
</evidence>
<dbReference type="EMBL" id="CAJNOV010010639">
    <property type="protein sequence ID" value="CAF1414787.1"/>
    <property type="molecule type" value="Genomic_DNA"/>
</dbReference>
<dbReference type="InterPro" id="IPR008928">
    <property type="entry name" value="6-hairpin_glycosidase_sf"/>
</dbReference>
<evidence type="ECO:0000256" key="1">
    <source>
        <dbReference type="SAM" id="SignalP"/>
    </source>
</evidence>
<accession>A0A815LZW2</accession>
<dbReference type="Pfam" id="PF14295">
    <property type="entry name" value="PAN_4"/>
    <property type="match status" value="1"/>
</dbReference>
<evidence type="ECO:0008006" key="7">
    <source>
        <dbReference type="Google" id="ProtNLM"/>
    </source>
</evidence>
<feature type="domain" description="Glycosyl-hydrolase family 116 N-terminal" evidence="3">
    <location>
        <begin position="212"/>
        <end position="538"/>
    </location>
</feature>
<dbReference type="InterPro" id="IPR024462">
    <property type="entry name" value="GH116_N"/>
</dbReference>
<feature type="chain" id="PRO_5032380322" description="Apple domain-containing protein" evidence="1">
    <location>
        <begin position="20"/>
        <end position="1026"/>
    </location>
</feature>
<dbReference type="Pfam" id="PF12215">
    <property type="entry name" value="Glyco_hydr_116N"/>
    <property type="match status" value="1"/>
</dbReference>
<dbReference type="PANTHER" id="PTHR12654:SF0">
    <property type="entry name" value="NON-LYSOSOMAL GLUCOSYLCERAMIDASE"/>
    <property type="match status" value="1"/>
</dbReference>
<feature type="domain" description="Apple" evidence="4">
    <location>
        <begin position="123"/>
        <end position="179"/>
    </location>
</feature>
<dbReference type="GO" id="GO:0008422">
    <property type="term" value="F:beta-glucosidase activity"/>
    <property type="evidence" value="ECO:0007669"/>
    <property type="project" value="TreeGrafter"/>
</dbReference>
<dbReference type="InterPro" id="IPR052566">
    <property type="entry name" value="Non-lysos_glucosylceramidase"/>
</dbReference>
<dbReference type="PANTHER" id="PTHR12654">
    <property type="entry name" value="BILE ACID BETA-GLUCOSIDASE-RELATED"/>
    <property type="match status" value="1"/>
</dbReference>